<dbReference type="KEGG" id="qsa:O6P43_010099"/>
<comment type="caution">
    <text evidence="2">The sequence shown here is derived from an EMBL/GenBank/DDBJ whole genome shotgun (WGS) entry which is preliminary data.</text>
</comment>
<evidence type="ECO:0000313" key="3">
    <source>
        <dbReference type="Proteomes" id="UP001163823"/>
    </source>
</evidence>
<dbReference type="AlphaFoldDB" id="A0AAD7PZQ3"/>
<proteinExistence type="predicted"/>
<dbReference type="PANTHER" id="PTHR47555:SF2">
    <property type="entry name" value="N-ACETYLGLUCOSAMINYL TRANSFERASE COMPONENT FAMILY PROTEIN _ GPI1 FAMILY PROTEIN"/>
    <property type="match status" value="1"/>
</dbReference>
<dbReference type="Proteomes" id="UP001163823">
    <property type="component" value="Chromosome 4"/>
</dbReference>
<reference evidence="2" key="1">
    <citation type="journal article" date="2023" name="Science">
        <title>Elucidation of the pathway for biosynthesis of saponin adjuvants from the soapbark tree.</title>
        <authorList>
            <person name="Reed J."/>
            <person name="Orme A."/>
            <person name="El-Demerdash A."/>
            <person name="Owen C."/>
            <person name="Martin L.B.B."/>
            <person name="Misra R.C."/>
            <person name="Kikuchi S."/>
            <person name="Rejzek M."/>
            <person name="Martin A.C."/>
            <person name="Harkess A."/>
            <person name="Leebens-Mack J."/>
            <person name="Louveau T."/>
            <person name="Stephenson M.J."/>
            <person name="Osbourn A."/>
        </authorList>
    </citation>
    <scope>NUCLEOTIDE SEQUENCE</scope>
    <source>
        <strain evidence="2">S10</strain>
    </source>
</reference>
<feature type="transmembrane region" description="Helical" evidence="1">
    <location>
        <begin position="154"/>
        <end position="176"/>
    </location>
</feature>
<sequence length="304" mass="34602">MVHLGNKKFCIIRQSAEAGERIFNSNQFKFYVLQLQDHAYDTPHDNNININIERSFAFILHMLAMFISSLCTLFFFVLQFLHMLLECGAESWICITSAKVSRTAWVIIEIRCSQILYWPIFLQTNDTRSQSCVGYAEKAALHRYSMWSALAVDVLLRNLIGLALLYHVESVCLLVLNIVHDIANMFLCSGYVWLMGVLVGFKLNTELAGVLGMISLKCNSNLVRVLDLCWLIFHYTMKGLAILGILCGFTIPAAFIIDMITIATLHVSILHWLISVLYSSQIQALAALWRLFRYPLPFLFGISC</sequence>
<evidence type="ECO:0000256" key="1">
    <source>
        <dbReference type="SAM" id="Phobius"/>
    </source>
</evidence>
<feature type="transmembrane region" description="Helical" evidence="1">
    <location>
        <begin position="240"/>
        <end position="263"/>
    </location>
</feature>
<feature type="transmembrane region" description="Helical" evidence="1">
    <location>
        <begin position="56"/>
        <end position="81"/>
    </location>
</feature>
<feature type="transmembrane region" description="Helical" evidence="1">
    <location>
        <begin position="183"/>
        <end position="201"/>
    </location>
</feature>
<keyword evidence="1" id="KW-0812">Transmembrane</keyword>
<dbReference type="GO" id="GO:0006506">
    <property type="term" value="P:GPI anchor biosynthetic process"/>
    <property type="evidence" value="ECO:0007669"/>
    <property type="project" value="InterPro"/>
</dbReference>
<feature type="transmembrane region" description="Helical" evidence="1">
    <location>
        <begin position="269"/>
        <end position="292"/>
    </location>
</feature>
<organism evidence="2 3">
    <name type="scientific">Quillaja saponaria</name>
    <name type="common">Soap bark tree</name>
    <dbReference type="NCBI Taxonomy" id="32244"/>
    <lineage>
        <taxon>Eukaryota</taxon>
        <taxon>Viridiplantae</taxon>
        <taxon>Streptophyta</taxon>
        <taxon>Embryophyta</taxon>
        <taxon>Tracheophyta</taxon>
        <taxon>Spermatophyta</taxon>
        <taxon>Magnoliopsida</taxon>
        <taxon>eudicotyledons</taxon>
        <taxon>Gunneridae</taxon>
        <taxon>Pentapetalae</taxon>
        <taxon>rosids</taxon>
        <taxon>fabids</taxon>
        <taxon>Fabales</taxon>
        <taxon>Quillajaceae</taxon>
        <taxon>Quillaja</taxon>
    </lineage>
</organism>
<name>A0AAD7PZQ3_QUISA</name>
<keyword evidence="1" id="KW-1133">Transmembrane helix</keyword>
<keyword evidence="3" id="KW-1185">Reference proteome</keyword>
<gene>
    <name evidence="2" type="ORF">O6P43_010099</name>
</gene>
<accession>A0AAD7PZQ3</accession>
<dbReference type="GO" id="GO:0016020">
    <property type="term" value="C:membrane"/>
    <property type="evidence" value="ECO:0007669"/>
    <property type="project" value="InterPro"/>
</dbReference>
<dbReference type="Pfam" id="PF05024">
    <property type="entry name" value="Gpi1"/>
    <property type="match status" value="1"/>
</dbReference>
<evidence type="ECO:0000313" key="2">
    <source>
        <dbReference type="EMBL" id="KAJ7972167.1"/>
    </source>
</evidence>
<dbReference type="InterPro" id="IPR007720">
    <property type="entry name" value="PigQ/GPI1"/>
</dbReference>
<keyword evidence="1" id="KW-0472">Membrane</keyword>
<dbReference type="EMBL" id="JARAOO010000004">
    <property type="protein sequence ID" value="KAJ7972167.1"/>
    <property type="molecule type" value="Genomic_DNA"/>
</dbReference>
<protein>
    <submittedName>
        <fullName evidence="2">N-acetylglucosaminyl-phosphatidylinositol biosynthetic protein gpi1</fullName>
    </submittedName>
</protein>
<dbReference type="PANTHER" id="PTHR47555">
    <property type="entry name" value="N-ACETYLGLUCOSAMINYL TRANSFERASE COMPONENT FAMILY PROTEIN / GPI1 FAMILY PROTEIN"/>
    <property type="match status" value="1"/>
</dbReference>